<comment type="caution">
    <text evidence="1">The sequence shown here is derived from an EMBL/GenBank/DDBJ whole genome shotgun (WGS) entry which is preliminary data.</text>
</comment>
<dbReference type="Proteomes" id="UP000273022">
    <property type="component" value="Unassembled WGS sequence"/>
</dbReference>
<evidence type="ECO:0000313" key="1">
    <source>
        <dbReference type="EMBL" id="RJY06202.1"/>
    </source>
</evidence>
<sequence>MCFIGQANPLSPYSNRKNGFEDSQQRQPSLTASNFQKLNDSFSSNTDSGYADSQNNVAQTRVRYAIFHNQASLNLGRHAQKEHSCRMKQEYVCSSCSSARTAYLCNSTKSEKVTSLSTLALTHGSREKKRSTSPKITEQIKGKRLVNAKSEAQSVPLKSEYRDRNLSDLLFKFYKSVKTVHVFNEIEQLLLSTEVGITHEHLKSAIDCGVPRLVSLLLRHCSIEKSYSKNTPMANVMDYCIERVLPQRKSPSLLVYAVQSRNSEIVKVIIDAGYSLSSTYNDGRNILHVAADIGQLNTFSVLIDELEKRFTSSYINMLLLTRDAKKGQTPEEIIFEKGDIDLCLYIISTRWKEKNINPSFDIFTLLRQRGDFADILQELLEPKHLISIGTQM</sequence>
<gene>
    <name evidence="1" type="ORF">D5R81_17955</name>
</gene>
<accession>A0A3A6TDQ1</accession>
<dbReference type="Pfam" id="PF12796">
    <property type="entry name" value="Ank_2"/>
    <property type="match status" value="1"/>
</dbReference>
<dbReference type="SUPFAM" id="SSF48403">
    <property type="entry name" value="Ankyrin repeat"/>
    <property type="match status" value="1"/>
</dbReference>
<dbReference type="AlphaFoldDB" id="A0A3A6TDQ1"/>
<reference evidence="1 2" key="1">
    <citation type="submission" date="2018-09" db="EMBL/GenBank/DDBJ databases">
        <title>Phylogeny of the Shewanellaceae, and recommendation for two new genera, Pseudoshewanella and Parashewanella.</title>
        <authorList>
            <person name="Wang G."/>
        </authorList>
    </citation>
    <scope>NUCLEOTIDE SEQUENCE [LARGE SCALE GENOMIC DNA]</scope>
    <source>
        <strain evidence="1 2">KCTC 22492</strain>
    </source>
</reference>
<evidence type="ECO:0000313" key="2">
    <source>
        <dbReference type="Proteomes" id="UP000273022"/>
    </source>
</evidence>
<proteinExistence type="predicted"/>
<keyword evidence="2" id="KW-1185">Reference proteome</keyword>
<organism evidence="1 2">
    <name type="scientific">Parashewanella spongiae</name>
    <dbReference type="NCBI Taxonomy" id="342950"/>
    <lineage>
        <taxon>Bacteria</taxon>
        <taxon>Pseudomonadati</taxon>
        <taxon>Pseudomonadota</taxon>
        <taxon>Gammaproteobacteria</taxon>
        <taxon>Alteromonadales</taxon>
        <taxon>Shewanellaceae</taxon>
        <taxon>Parashewanella</taxon>
    </lineage>
</organism>
<dbReference type="EMBL" id="QYYH01000169">
    <property type="protein sequence ID" value="RJY06202.1"/>
    <property type="molecule type" value="Genomic_DNA"/>
</dbReference>
<dbReference type="Gene3D" id="1.25.40.20">
    <property type="entry name" value="Ankyrin repeat-containing domain"/>
    <property type="match status" value="1"/>
</dbReference>
<name>A0A3A6TDQ1_9GAMM</name>
<dbReference type="RefSeq" id="WP_121854984.1">
    <property type="nucleotide sequence ID" value="NZ_CP037952.1"/>
</dbReference>
<dbReference type="SMART" id="SM00248">
    <property type="entry name" value="ANK"/>
    <property type="match status" value="3"/>
</dbReference>
<dbReference type="InterPro" id="IPR002110">
    <property type="entry name" value="Ankyrin_rpt"/>
</dbReference>
<protein>
    <submittedName>
        <fullName evidence="1">Ankyrin repeat domain-containing protein</fullName>
    </submittedName>
</protein>
<dbReference type="InterPro" id="IPR036770">
    <property type="entry name" value="Ankyrin_rpt-contain_sf"/>
</dbReference>